<dbReference type="RefSeq" id="XP_007369465.1">
    <property type="nucleotide sequence ID" value="XM_007369403.1"/>
</dbReference>
<evidence type="ECO:0000313" key="3">
    <source>
        <dbReference type="Proteomes" id="UP000053319"/>
    </source>
</evidence>
<organism evidence="2 3">
    <name type="scientific">Dichomitus squalens (strain LYAD-421)</name>
    <name type="common">Western red white-rot fungus</name>
    <dbReference type="NCBI Taxonomy" id="732165"/>
    <lineage>
        <taxon>Eukaryota</taxon>
        <taxon>Fungi</taxon>
        <taxon>Dikarya</taxon>
        <taxon>Basidiomycota</taxon>
        <taxon>Agaricomycotina</taxon>
        <taxon>Agaricomycetes</taxon>
        <taxon>Polyporales</taxon>
        <taxon>Polyporaceae</taxon>
        <taxon>Dichomitus</taxon>
    </lineage>
</organism>
<accession>R7SS87</accession>
<evidence type="ECO:0000313" key="2">
    <source>
        <dbReference type="EMBL" id="EJF57837.1"/>
    </source>
</evidence>
<sequence length="345" mass="36390">MPFSSLSAPPPTVAVGHGWLSDALTNDNSPFILGTLCSDGIYPDSIEVIFSLKQFPRPPPSRANSSVPDRKPTKRTHGALFTTDPLRWPAQEKLKASDHLTPPVIQDPLLSGFNPSLLPTVLPPVKQDTPSQLSTLPNLTMSLPAVHPLEPPSVAPQSASQGIPAQVLLAALAGSQENHQRLLSLIGSIDSTSSNSEPSPELVQMIRALLSSAAPSVAPSATVPSPSVSVTHVSSSVHVDPYTPLTFLSATAPSSAATSFPAEASQSPPAVIASASSPPTTDHTIDDEIMVLDKENVNPVAFRRKGNEKEKPKETALPQHRTSALRLNQSEPVLRSRASTSENAT</sequence>
<evidence type="ECO:0000256" key="1">
    <source>
        <dbReference type="SAM" id="MobiDB-lite"/>
    </source>
</evidence>
<dbReference type="GeneID" id="18841259"/>
<dbReference type="Proteomes" id="UP000053319">
    <property type="component" value="Unassembled WGS sequence"/>
</dbReference>
<feature type="compositionally biased region" description="Low complexity" evidence="1">
    <location>
        <begin position="259"/>
        <end position="279"/>
    </location>
</feature>
<feature type="compositionally biased region" description="Basic and acidic residues" evidence="1">
    <location>
        <begin position="283"/>
        <end position="296"/>
    </location>
</feature>
<dbReference type="KEGG" id="dsq:DICSQDRAFT_182967"/>
<feature type="non-terminal residue" evidence="2">
    <location>
        <position position="1"/>
    </location>
</feature>
<feature type="compositionally biased region" description="Polar residues" evidence="1">
    <location>
        <begin position="320"/>
        <end position="345"/>
    </location>
</feature>
<feature type="region of interest" description="Disordered" evidence="1">
    <location>
        <begin position="57"/>
        <end position="77"/>
    </location>
</feature>
<feature type="region of interest" description="Disordered" evidence="1">
    <location>
        <begin position="259"/>
        <end position="345"/>
    </location>
</feature>
<dbReference type="AlphaFoldDB" id="R7SS87"/>
<protein>
    <submittedName>
        <fullName evidence="2">Uncharacterized protein</fullName>
    </submittedName>
</protein>
<reference evidence="2 3" key="1">
    <citation type="journal article" date="2012" name="Science">
        <title>The Paleozoic origin of enzymatic lignin decomposition reconstructed from 31 fungal genomes.</title>
        <authorList>
            <person name="Floudas D."/>
            <person name="Binder M."/>
            <person name="Riley R."/>
            <person name="Barry K."/>
            <person name="Blanchette R.A."/>
            <person name="Henrissat B."/>
            <person name="Martinez A.T."/>
            <person name="Otillar R."/>
            <person name="Spatafora J.W."/>
            <person name="Yadav J.S."/>
            <person name="Aerts A."/>
            <person name="Benoit I."/>
            <person name="Boyd A."/>
            <person name="Carlson A."/>
            <person name="Copeland A."/>
            <person name="Coutinho P.M."/>
            <person name="de Vries R.P."/>
            <person name="Ferreira P."/>
            <person name="Findley K."/>
            <person name="Foster B."/>
            <person name="Gaskell J."/>
            <person name="Glotzer D."/>
            <person name="Gorecki P."/>
            <person name="Heitman J."/>
            <person name="Hesse C."/>
            <person name="Hori C."/>
            <person name="Igarashi K."/>
            <person name="Jurgens J.A."/>
            <person name="Kallen N."/>
            <person name="Kersten P."/>
            <person name="Kohler A."/>
            <person name="Kuees U."/>
            <person name="Kumar T.K.A."/>
            <person name="Kuo A."/>
            <person name="LaButti K."/>
            <person name="Larrondo L.F."/>
            <person name="Lindquist E."/>
            <person name="Ling A."/>
            <person name="Lombard V."/>
            <person name="Lucas S."/>
            <person name="Lundell T."/>
            <person name="Martin R."/>
            <person name="McLaughlin D.J."/>
            <person name="Morgenstern I."/>
            <person name="Morin E."/>
            <person name="Murat C."/>
            <person name="Nagy L.G."/>
            <person name="Nolan M."/>
            <person name="Ohm R.A."/>
            <person name="Patyshakuliyeva A."/>
            <person name="Rokas A."/>
            <person name="Ruiz-Duenas F.J."/>
            <person name="Sabat G."/>
            <person name="Salamov A."/>
            <person name="Samejima M."/>
            <person name="Schmutz J."/>
            <person name="Slot J.C."/>
            <person name="St John F."/>
            <person name="Stenlid J."/>
            <person name="Sun H."/>
            <person name="Sun S."/>
            <person name="Syed K."/>
            <person name="Tsang A."/>
            <person name="Wiebenga A."/>
            <person name="Young D."/>
            <person name="Pisabarro A."/>
            <person name="Eastwood D.C."/>
            <person name="Martin F."/>
            <person name="Cullen D."/>
            <person name="Grigoriev I.V."/>
            <person name="Hibbett D.S."/>
        </authorList>
    </citation>
    <scope>NUCLEOTIDE SEQUENCE [LARGE SCALE GENOMIC DNA]</scope>
    <source>
        <strain evidence="2 3">LYAD-421 SS1</strain>
    </source>
</reference>
<dbReference type="HOGENOM" id="CLU_805503_0_0_1"/>
<dbReference type="OrthoDB" id="3199820at2759"/>
<dbReference type="EMBL" id="JH719444">
    <property type="protein sequence ID" value="EJF57837.1"/>
    <property type="molecule type" value="Genomic_DNA"/>
</dbReference>
<proteinExistence type="predicted"/>
<gene>
    <name evidence="2" type="ORF">DICSQDRAFT_182967</name>
</gene>
<name>R7SS87_DICSQ</name>
<feature type="compositionally biased region" description="Basic and acidic residues" evidence="1">
    <location>
        <begin position="305"/>
        <end position="314"/>
    </location>
</feature>